<reference evidence="1 2" key="1">
    <citation type="submission" date="2017-09" db="EMBL/GenBank/DDBJ databases">
        <title>Comparative genomics of rhizobia isolated from Phaseolus vulgaris in China.</title>
        <authorList>
            <person name="Tong W."/>
        </authorList>
    </citation>
    <scope>NUCLEOTIDE SEQUENCE [LARGE SCALE GENOMIC DNA]</scope>
    <source>
        <strain evidence="1 2">PCH1</strain>
    </source>
</reference>
<name>A0A2A6LX92_RHIFR</name>
<organism evidence="1 2">
    <name type="scientific">Rhizobium fredii</name>
    <name type="common">Sinorhizobium fredii</name>
    <dbReference type="NCBI Taxonomy" id="380"/>
    <lineage>
        <taxon>Bacteria</taxon>
        <taxon>Pseudomonadati</taxon>
        <taxon>Pseudomonadota</taxon>
        <taxon>Alphaproteobacteria</taxon>
        <taxon>Hyphomicrobiales</taxon>
        <taxon>Rhizobiaceae</taxon>
        <taxon>Sinorhizobium/Ensifer group</taxon>
        <taxon>Sinorhizobium</taxon>
    </lineage>
</organism>
<evidence type="ECO:0000313" key="2">
    <source>
        <dbReference type="Proteomes" id="UP000220353"/>
    </source>
</evidence>
<protein>
    <submittedName>
        <fullName evidence="1">Uncharacterized protein</fullName>
    </submittedName>
</protein>
<comment type="caution">
    <text evidence="1">The sequence shown here is derived from an EMBL/GenBank/DDBJ whole genome shotgun (WGS) entry which is preliminary data.</text>
</comment>
<accession>A0A2A6LX92</accession>
<proteinExistence type="predicted"/>
<dbReference type="AlphaFoldDB" id="A0A2A6LX92"/>
<dbReference type="EMBL" id="NWTC01000010">
    <property type="protein sequence ID" value="PDT46947.1"/>
    <property type="molecule type" value="Genomic_DNA"/>
</dbReference>
<evidence type="ECO:0000313" key="1">
    <source>
        <dbReference type="EMBL" id="PDT46947.1"/>
    </source>
</evidence>
<sequence length="95" mass="10630">MMPMRSPCEMTPGYRLLKDGIAALSDSYCGETKAVQKRVEHTDFRSRGIAADRPFASTRSGRRPRADSRHPMRLVIALMKLCHGDAFCAALPVFF</sequence>
<gene>
    <name evidence="1" type="ORF">CO661_14750</name>
</gene>
<dbReference type="Proteomes" id="UP000220353">
    <property type="component" value="Unassembled WGS sequence"/>
</dbReference>